<feature type="domain" description="Suppressor of fused-like" evidence="1">
    <location>
        <begin position="59"/>
        <end position="232"/>
    </location>
</feature>
<comment type="caution">
    <text evidence="2">The sequence shown here is derived from an EMBL/GenBank/DDBJ whole genome shotgun (WGS) entry which is preliminary data.</text>
</comment>
<accession>A0ABW0LQR9</accession>
<name>A0ABW0LQR9_9BACL</name>
<proteinExistence type="predicted"/>
<sequence length="242" mass="27861">MTRKELSPSGNPIYYHEAKDRPFQPATGDVATIDLITDHVEKHIGPVHNVYHEIVSDRVHLDILFVAPTKERNYYTLVTCGMSDLPMTVPEGAEAFRYAELMLCLPADWRFSDEAFRDENHYWPLRCLKTIARLPHEYDTWLYAAHTIPNGDPAEPYADNTKLAGMILSIPTAAEPQDEFFTLTSPEKEVHFFSLIPLYPEEMDYKLRHGADELFEKLNKIGVTELLDAKRKNTCKKRFGLF</sequence>
<evidence type="ECO:0000313" key="2">
    <source>
        <dbReference type="EMBL" id="MFC5468245.1"/>
    </source>
</evidence>
<dbReference type="RefSeq" id="WP_209750217.1">
    <property type="nucleotide sequence ID" value="NZ_JBHSMH010000008.1"/>
</dbReference>
<reference evidence="3" key="1">
    <citation type="journal article" date="2019" name="Int. J. Syst. Evol. Microbiol.">
        <title>The Global Catalogue of Microorganisms (GCM) 10K type strain sequencing project: providing services to taxonomists for standard genome sequencing and annotation.</title>
        <authorList>
            <consortium name="The Broad Institute Genomics Platform"/>
            <consortium name="The Broad Institute Genome Sequencing Center for Infectious Disease"/>
            <person name="Wu L."/>
            <person name="Ma J."/>
        </authorList>
    </citation>
    <scope>NUCLEOTIDE SEQUENCE [LARGE SCALE GENOMIC DNA]</scope>
    <source>
        <strain evidence="3">CCUG 57113</strain>
    </source>
</reference>
<gene>
    <name evidence="2" type="ORF">ACFPPD_05895</name>
</gene>
<organism evidence="2 3">
    <name type="scientific">Cohnella suwonensis</name>
    <dbReference type="NCBI Taxonomy" id="696072"/>
    <lineage>
        <taxon>Bacteria</taxon>
        <taxon>Bacillati</taxon>
        <taxon>Bacillota</taxon>
        <taxon>Bacilli</taxon>
        <taxon>Bacillales</taxon>
        <taxon>Paenibacillaceae</taxon>
        <taxon>Cohnella</taxon>
    </lineage>
</organism>
<evidence type="ECO:0000259" key="1">
    <source>
        <dbReference type="Pfam" id="PF05076"/>
    </source>
</evidence>
<dbReference type="EMBL" id="JBHSMH010000008">
    <property type="protein sequence ID" value="MFC5468245.1"/>
    <property type="molecule type" value="Genomic_DNA"/>
</dbReference>
<dbReference type="InterPro" id="IPR020941">
    <property type="entry name" value="SUFU-like_domain"/>
</dbReference>
<dbReference type="Proteomes" id="UP001596105">
    <property type="component" value="Unassembled WGS sequence"/>
</dbReference>
<dbReference type="Pfam" id="PF05076">
    <property type="entry name" value="SUFU"/>
    <property type="match status" value="1"/>
</dbReference>
<protein>
    <submittedName>
        <fullName evidence="2">Suppressor of fused domain protein</fullName>
    </submittedName>
</protein>
<evidence type="ECO:0000313" key="3">
    <source>
        <dbReference type="Proteomes" id="UP001596105"/>
    </source>
</evidence>
<keyword evidence="3" id="KW-1185">Reference proteome</keyword>